<reference evidence="2 3" key="1">
    <citation type="submission" date="2019-12" db="EMBL/GenBank/DDBJ databases">
        <title>Maritimibacter sp. nov. sp. isolated from sea sand.</title>
        <authorList>
            <person name="Kim J."/>
            <person name="Jeong S.E."/>
            <person name="Jung H.S."/>
            <person name="Jeon C.O."/>
        </authorList>
    </citation>
    <scope>NUCLEOTIDE SEQUENCE [LARGE SCALE GENOMIC DNA]</scope>
    <source>
        <strain evidence="2 3">DP07</strain>
    </source>
</reference>
<sequence length="129" mass="14197">MPLWLLGIIVVVGLTAIWVFMRLYGFDKSLKLTHEMAGQEFTTDNPGLVAEDIVLARSGQAALIRAAGDTYVLWVMGQDVATHNLARARVTEAPEGVTLRLPDFAAPKVTIHLTDDEKRTWLPLIEAAN</sequence>
<keyword evidence="1" id="KW-1133">Transmembrane helix</keyword>
<dbReference type="AlphaFoldDB" id="A0A845MA89"/>
<evidence type="ECO:0000313" key="2">
    <source>
        <dbReference type="EMBL" id="MZR13571.1"/>
    </source>
</evidence>
<organism evidence="2 3">
    <name type="scientific">Maritimibacter harenae</name>
    <dbReference type="NCBI Taxonomy" id="2606218"/>
    <lineage>
        <taxon>Bacteria</taxon>
        <taxon>Pseudomonadati</taxon>
        <taxon>Pseudomonadota</taxon>
        <taxon>Alphaproteobacteria</taxon>
        <taxon>Rhodobacterales</taxon>
        <taxon>Roseobacteraceae</taxon>
        <taxon>Maritimibacter</taxon>
    </lineage>
</organism>
<gene>
    <name evidence="2" type="ORF">GQE99_11145</name>
</gene>
<keyword evidence="1" id="KW-0472">Membrane</keyword>
<comment type="caution">
    <text evidence="2">The sequence shown here is derived from an EMBL/GenBank/DDBJ whole genome shotgun (WGS) entry which is preliminary data.</text>
</comment>
<dbReference type="RefSeq" id="WP_161351695.1">
    <property type="nucleotide sequence ID" value="NZ_WTUX01000012.1"/>
</dbReference>
<feature type="transmembrane region" description="Helical" evidence="1">
    <location>
        <begin position="6"/>
        <end position="24"/>
    </location>
</feature>
<keyword evidence="1" id="KW-0812">Transmembrane</keyword>
<dbReference type="Proteomes" id="UP000467322">
    <property type="component" value="Unassembled WGS sequence"/>
</dbReference>
<proteinExistence type="predicted"/>
<accession>A0A845MA89</accession>
<name>A0A845MA89_9RHOB</name>
<dbReference type="EMBL" id="WTUX01000012">
    <property type="protein sequence ID" value="MZR13571.1"/>
    <property type="molecule type" value="Genomic_DNA"/>
</dbReference>
<keyword evidence="3" id="KW-1185">Reference proteome</keyword>
<protein>
    <submittedName>
        <fullName evidence="2">Uncharacterized protein</fullName>
    </submittedName>
</protein>
<evidence type="ECO:0000313" key="3">
    <source>
        <dbReference type="Proteomes" id="UP000467322"/>
    </source>
</evidence>
<evidence type="ECO:0000256" key="1">
    <source>
        <dbReference type="SAM" id="Phobius"/>
    </source>
</evidence>